<accession>A0AAW2IYQ0</accession>
<feature type="region of interest" description="Disordered" evidence="1">
    <location>
        <begin position="126"/>
        <end position="146"/>
    </location>
</feature>
<evidence type="ECO:0000313" key="2">
    <source>
        <dbReference type="EMBL" id="KAL0286963.1"/>
    </source>
</evidence>
<evidence type="ECO:0008006" key="3">
    <source>
        <dbReference type="Google" id="ProtNLM"/>
    </source>
</evidence>
<evidence type="ECO:0000256" key="1">
    <source>
        <dbReference type="SAM" id="MobiDB-lite"/>
    </source>
</evidence>
<reference evidence="2" key="1">
    <citation type="submission" date="2020-06" db="EMBL/GenBank/DDBJ databases">
        <authorList>
            <person name="Li T."/>
            <person name="Hu X."/>
            <person name="Zhang T."/>
            <person name="Song X."/>
            <person name="Zhang H."/>
            <person name="Dai N."/>
            <person name="Sheng W."/>
            <person name="Hou X."/>
            <person name="Wei L."/>
        </authorList>
    </citation>
    <scope>NUCLEOTIDE SEQUENCE</scope>
    <source>
        <strain evidence="2">KEN8</strain>
        <tissue evidence="2">Leaf</tissue>
    </source>
</reference>
<dbReference type="PANTHER" id="PTHR33220:SF5">
    <property type="entry name" value="RRNA INTRON-ENCODED HOMING ENDONUCLEASE"/>
    <property type="match status" value="1"/>
</dbReference>
<protein>
    <recommendedName>
        <fullName evidence="3">Retrotransposon Copia-like N-terminal domain-containing protein</fullName>
    </recommendedName>
</protein>
<sequence>MMNSNNEGDNGSFEGDSSLPATSGLIVPSIDSTLGDANASGPDPTRRADTLALAPGLCFRIDMSKNPLTMILETNKFNDINYNDWLRNLRIVLDLENKNYILNKPPPSALPEDSLPKERFDVRKKWHEDNRKGSSEHTCRDPKDGELCLSGAKPEETLVEARSDTDVQIVRLTWVGRRGCSVEPRQGIESSKWAIFGMQNWRCGMNREPGYGAQLRANLDPTKGVGRLRQQDGGHGSRNPLRSVLTTLETAQPEVGSSGWKSTARRVVSGAPPAALENPEDRVPSARSYS</sequence>
<reference evidence="2" key="2">
    <citation type="journal article" date="2024" name="Plant">
        <title>Genomic evolution and insights into agronomic trait innovations of Sesamum species.</title>
        <authorList>
            <person name="Miao H."/>
            <person name="Wang L."/>
            <person name="Qu L."/>
            <person name="Liu H."/>
            <person name="Sun Y."/>
            <person name="Le M."/>
            <person name="Wang Q."/>
            <person name="Wei S."/>
            <person name="Zheng Y."/>
            <person name="Lin W."/>
            <person name="Duan Y."/>
            <person name="Cao H."/>
            <person name="Xiong S."/>
            <person name="Wang X."/>
            <person name="Wei L."/>
            <person name="Li C."/>
            <person name="Ma Q."/>
            <person name="Ju M."/>
            <person name="Zhao R."/>
            <person name="Li G."/>
            <person name="Mu C."/>
            <person name="Tian Q."/>
            <person name="Mei H."/>
            <person name="Zhang T."/>
            <person name="Gao T."/>
            <person name="Zhang H."/>
        </authorList>
    </citation>
    <scope>NUCLEOTIDE SEQUENCE</scope>
    <source>
        <strain evidence="2">KEN8</strain>
    </source>
</reference>
<comment type="caution">
    <text evidence="2">The sequence shown here is derived from an EMBL/GenBank/DDBJ whole genome shotgun (WGS) entry which is preliminary data.</text>
</comment>
<dbReference type="PANTHER" id="PTHR33220">
    <property type="entry name" value="BNAA09G04420D PROTEIN"/>
    <property type="match status" value="1"/>
</dbReference>
<organism evidence="2">
    <name type="scientific">Sesamum calycinum</name>
    <dbReference type="NCBI Taxonomy" id="2727403"/>
    <lineage>
        <taxon>Eukaryota</taxon>
        <taxon>Viridiplantae</taxon>
        <taxon>Streptophyta</taxon>
        <taxon>Embryophyta</taxon>
        <taxon>Tracheophyta</taxon>
        <taxon>Spermatophyta</taxon>
        <taxon>Magnoliopsida</taxon>
        <taxon>eudicotyledons</taxon>
        <taxon>Gunneridae</taxon>
        <taxon>Pentapetalae</taxon>
        <taxon>asterids</taxon>
        <taxon>lamiids</taxon>
        <taxon>Lamiales</taxon>
        <taxon>Pedaliaceae</taxon>
        <taxon>Sesamum</taxon>
    </lineage>
</organism>
<feature type="region of interest" description="Disordered" evidence="1">
    <location>
        <begin position="250"/>
        <end position="290"/>
    </location>
</feature>
<name>A0AAW2IYQ0_9LAMI</name>
<proteinExistence type="predicted"/>
<dbReference type="AlphaFoldDB" id="A0AAW2IYQ0"/>
<gene>
    <name evidence="2" type="ORF">Scaly_2779500</name>
</gene>
<dbReference type="EMBL" id="JACGWM010001845">
    <property type="protein sequence ID" value="KAL0286963.1"/>
    <property type="molecule type" value="Genomic_DNA"/>
</dbReference>